<evidence type="ECO:0000256" key="1">
    <source>
        <dbReference type="SAM" id="Phobius"/>
    </source>
</evidence>
<organism evidence="2 3">
    <name type="scientific">Nocardia uniformis</name>
    <dbReference type="NCBI Taxonomy" id="53432"/>
    <lineage>
        <taxon>Bacteria</taxon>
        <taxon>Bacillati</taxon>
        <taxon>Actinomycetota</taxon>
        <taxon>Actinomycetes</taxon>
        <taxon>Mycobacteriales</taxon>
        <taxon>Nocardiaceae</taxon>
        <taxon>Nocardia</taxon>
    </lineage>
</organism>
<protein>
    <submittedName>
        <fullName evidence="2">PrsW family intramembrane metalloprotease</fullName>
    </submittedName>
</protein>
<keyword evidence="3" id="KW-1185">Reference proteome</keyword>
<keyword evidence="1" id="KW-0812">Transmembrane</keyword>
<proteinExistence type="predicted"/>
<keyword evidence="2" id="KW-0482">Metalloprotease</keyword>
<reference evidence="2 3" key="1">
    <citation type="submission" date="2020-05" db="EMBL/GenBank/DDBJ databases">
        <title>MicrobeNet Type strains.</title>
        <authorList>
            <person name="Nicholson A.C."/>
        </authorList>
    </citation>
    <scope>NUCLEOTIDE SEQUENCE [LARGE SCALE GENOMIC DNA]</scope>
    <source>
        <strain evidence="2 3">JCM 3224</strain>
    </source>
</reference>
<dbReference type="PANTHER" id="PTHR36844:SF1">
    <property type="entry name" value="PROTEASE PRSW"/>
    <property type="match status" value="1"/>
</dbReference>
<comment type="caution">
    <text evidence="2">The sequence shown here is derived from an EMBL/GenBank/DDBJ whole genome shotgun (WGS) entry which is preliminary data.</text>
</comment>
<accession>A0A849CBE3</accession>
<keyword evidence="1" id="KW-1133">Transmembrane helix</keyword>
<feature type="transmembrane region" description="Helical" evidence="1">
    <location>
        <begin position="40"/>
        <end position="59"/>
    </location>
</feature>
<feature type="transmembrane region" description="Helical" evidence="1">
    <location>
        <begin position="12"/>
        <end position="34"/>
    </location>
</feature>
<keyword evidence="1" id="KW-0472">Membrane</keyword>
<dbReference type="Pfam" id="PF13367">
    <property type="entry name" value="PrsW-protease"/>
    <property type="match status" value="1"/>
</dbReference>
<dbReference type="RefSeq" id="WP_067518869.1">
    <property type="nucleotide sequence ID" value="NZ_JABELX010000007.1"/>
</dbReference>
<dbReference type="EMBL" id="JABELX010000007">
    <property type="protein sequence ID" value="NNH72239.1"/>
    <property type="molecule type" value="Genomic_DNA"/>
</dbReference>
<dbReference type="GO" id="GO:0006508">
    <property type="term" value="P:proteolysis"/>
    <property type="evidence" value="ECO:0007669"/>
    <property type="project" value="UniProtKB-KW"/>
</dbReference>
<feature type="transmembrane region" description="Helical" evidence="1">
    <location>
        <begin position="187"/>
        <end position="211"/>
    </location>
</feature>
<sequence length="340" mass="37469">MIALRPASALFWVYLAMLPIGAFALLLQLAPTLSLTLRDVLLGMPFTLATLLVFGWLIVRLDPLRAHRRIRVPLIMGLLWGGMVGPAVALWANDHNMEAIQNLAGDAFAIGWQAPISAAIVEEGIKGLGVFTVAWLARPLLNRPIHGLLLGGCTGLGFQVVEDITYSANAGLSSAQDSARDILTVGLLRFVVGITSHWMFTALAGIGIVVALARRDWSPPRRFLFFAAFYLLGATLHFVWDAPSPDDINGTVLLLGKMVLYIAIFATVYGWVVRTEHRWFRRAAESIAAQGIAPPEELATLLTHRTRRRARTAIRRLNGPPRRILLRRQHKLIDMVQTLG</sequence>
<feature type="transmembrane region" description="Helical" evidence="1">
    <location>
        <begin position="71"/>
        <end position="92"/>
    </location>
</feature>
<gene>
    <name evidence="2" type="ORF">HLB23_20650</name>
</gene>
<dbReference type="PANTHER" id="PTHR36844">
    <property type="entry name" value="PROTEASE PRSW"/>
    <property type="match status" value="1"/>
</dbReference>
<keyword evidence="2" id="KW-0378">Hydrolase</keyword>
<feature type="transmembrane region" description="Helical" evidence="1">
    <location>
        <begin position="252"/>
        <end position="272"/>
    </location>
</feature>
<dbReference type="InterPro" id="IPR026898">
    <property type="entry name" value="PrsW"/>
</dbReference>
<dbReference type="AlphaFoldDB" id="A0A849CBE3"/>
<dbReference type="GO" id="GO:0008237">
    <property type="term" value="F:metallopeptidase activity"/>
    <property type="evidence" value="ECO:0007669"/>
    <property type="project" value="UniProtKB-KW"/>
</dbReference>
<name>A0A849CBE3_9NOCA</name>
<evidence type="ECO:0000313" key="2">
    <source>
        <dbReference type="EMBL" id="NNH72239.1"/>
    </source>
</evidence>
<feature type="transmembrane region" description="Helical" evidence="1">
    <location>
        <begin position="223"/>
        <end position="240"/>
    </location>
</feature>
<evidence type="ECO:0000313" key="3">
    <source>
        <dbReference type="Proteomes" id="UP000586827"/>
    </source>
</evidence>
<dbReference type="Proteomes" id="UP000586827">
    <property type="component" value="Unassembled WGS sequence"/>
</dbReference>
<keyword evidence="2" id="KW-0645">Protease</keyword>